<dbReference type="RefSeq" id="WP_316738618.1">
    <property type="nucleotide sequence ID" value="NZ_JARAKF010000005.1"/>
</dbReference>
<protein>
    <submittedName>
        <fullName evidence="1">Uncharacterized protein</fullName>
    </submittedName>
</protein>
<dbReference type="Pfam" id="PF19953">
    <property type="entry name" value="EACC1"/>
    <property type="match status" value="1"/>
</dbReference>
<reference evidence="1 2" key="1">
    <citation type="submission" date="2023-02" db="EMBL/GenBank/DDBJ databases">
        <authorList>
            <person name="Maleckis M."/>
        </authorList>
    </citation>
    <scope>NUCLEOTIDE SEQUENCE [LARGE SCALE GENOMIC DNA]</scope>
    <source>
        <strain evidence="1 2">P8-A2</strain>
        <plasmid evidence="1">unnamed3</plasmid>
    </source>
</reference>
<sequence>MDAVIGIRGGDEVGELAALVGWLRAERELQGAVQVLRGDIAATELGSGLDVISVAVGSGGVGVALAQSLSAWLGARRSDVKVTVTANGRTVEVDARRVSDPVGLITRILGGDDDPGN</sequence>
<gene>
    <name evidence="1" type="ORF">PU648_57700</name>
</gene>
<dbReference type="EMBL" id="JARAKF010000005">
    <property type="protein sequence ID" value="MDU9001686.1"/>
    <property type="molecule type" value="Genomic_DNA"/>
</dbReference>
<comment type="caution">
    <text evidence="1">The sequence shown here is derived from an EMBL/GenBank/DDBJ whole genome shotgun (WGS) entry which is preliminary data.</text>
</comment>
<accession>A0ABU3V698</accession>
<name>A0ABU3V698_9ACTN</name>
<dbReference type="Proteomes" id="UP001257627">
    <property type="component" value="Unassembled WGS sequence"/>
</dbReference>
<dbReference type="InterPro" id="IPR045428">
    <property type="entry name" value="EACC1"/>
</dbReference>
<evidence type="ECO:0000313" key="1">
    <source>
        <dbReference type="EMBL" id="MDU9001686.1"/>
    </source>
</evidence>
<keyword evidence="2" id="KW-1185">Reference proteome</keyword>
<geneLocation type="plasmid" evidence="1">
    <name>unnamed3</name>
</geneLocation>
<proteinExistence type="predicted"/>
<keyword evidence="1" id="KW-0614">Plasmid</keyword>
<evidence type="ECO:0000313" key="2">
    <source>
        <dbReference type="Proteomes" id="UP001257627"/>
    </source>
</evidence>
<organism evidence="1 2">
    <name type="scientific">Streptomyces mirabilis</name>
    <dbReference type="NCBI Taxonomy" id="68239"/>
    <lineage>
        <taxon>Bacteria</taxon>
        <taxon>Bacillati</taxon>
        <taxon>Actinomycetota</taxon>
        <taxon>Actinomycetes</taxon>
        <taxon>Kitasatosporales</taxon>
        <taxon>Streptomycetaceae</taxon>
        <taxon>Streptomyces</taxon>
    </lineage>
</organism>